<evidence type="ECO:0000313" key="5">
    <source>
        <dbReference type="EMBL" id="TID28285.1"/>
    </source>
</evidence>
<dbReference type="SUPFAM" id="SSF55961">
    <property type="entry name" value="Bet v1-like"/>
    <property type="match status" value="1"/>
</dbReference>
<sequence>MFLQRYNSLLLQTGCRSIFNLAKATGSLKGKSFQNYTIVKKFPYPQPLVYKLISRVDLYHEFIPYCTHSFITKHDDVGEPSIAGLRVGFQAFDEEFSCNLTCENPNLVIAESITHSLFSFLETEWKIKETVEGKSCVAELNLKYEFKSDLYNHVSSLFARKVANLMTKAFERRAFEVTHDSNLIKEYDIEA</sequence>
<dbReference type="EMBL" id="SELW01000408">
    <property type="protein sequence ID" value="TID28285.1"/>
    <property type="molecule type" value="Genomic_DNA"/>
</dbReference>
<name>A0A4T0X194_9ASCO</name>
<evidence type="ECO:0000259" key="4">
    <source>
        <dbReference type="Pfam" id="PF03364"/>
    </source>
</evidence>
<dbReference type="Proteomes" id="UP000307173">
    <property type="component" value="Unassembled WGS sequence"/>
</dbReference>
<dbReference type="InterPro" id="IPR044996">
    <property type="entry name" value="COQ10-like"/>
</dbReference>
<keyword evidence="6" id="KW-1185">Reference proteome</keyword>
<dbReference type="InterPro" id="IPR005031">
    <property type="entry name" value="COQ10_START"/>
</dbReference>
<comment type="similarity">
    <text evidence="1">Belongs to the COQ10 family.</text>
</comment>
<dbReference type="OrthoDB" id="292693at2759"/>
<accession>A0A4T0X194</accession>
<evidence type="ECO:0000256" key="1">
    <source>
        <dbReference type="ARBA" id="ARBA00006885"/>
    </source>
</evidence>
<dbReference type="AlphaFoldDB" id="A0A4T0X194"/>
<organism evidence="5 6">
    <name type="scientific">Pichia inconspicua</name>
    <dbReference type="NCBI Taxonomy" id="52247"/>
    <lineage>
        <taxon>Eukaryota</taxon>
        <taxon>Fungi</taxon>
        <taxon>Dikarya</taxon>
        <taxon>Ascomycota</taxon>
        <taxon>Saccharomycotina</taxon>
        <taxon>Pichiomycetes</taxon>
        <taxon>Pichiales</taxon>
        <taxon>Pichiaceae</taxon>
        <taxon>Pichia</taxon>
    </lineage>
</organism>
<dbReference type="GO" id="GO:0005739">
    <property type="term" value="C:mitochondrion"/>
    <property type="evidence" value="ECO:0007669"/>
    <property type="project" value="TreeGrafter"/>
</dbReference>
<comment type="caution">
    <text evidence="5">The sequence shown here is derived from an EMBL/GenBank/DDBJ whole genome shotgun (WGS) entry which is preliminary data.</text>
</comment>
<dbReference type="PANTHER" id="PTHR12901:SF10">
    <property type="entry name" value="COENZYME Q-BINDING PROTEIN COQ10, MITOCHONDRIAL"/>
    <property type="match status" value="1"/>
</dbReference>
<feature type="domain" description="Coenzyme Q-binding protein COQ10 START" evidence="4">
    <location>
        <begin position="43"/>
        <end position="171"/>
    </location>
</feature>
<comment type="subunit">
    <text evidence="2">Interacts with coenzyme Q.</text>
</comment>
<proteinExistence type="inferred from homology"/>
<dbReference type="Gene3D" id="3.30.530.20">
    <property type="match status" value="1"/>
</dbReference>
<comment type="function">
    <text evidence="3">Required for the function of coenzyme Q in the respiratory chain. May serve as a chaperone or may be involved in the transport of Q6 from its site of synthesis to the catalytic sites of the respiratory complexes.</text>
</comment>
<dbReference type="STRING" id="52247.A0A4T0X194"/>
<gene>
    <name evidence="5" type="ORF">CANINC_002598</name>
</gene>
<evidence type="ECO:0000256" key="3">
    <source>
        <dbReference type="ARBA" id="ARBA00024947"/>
    </source>
</evidence>
<evidence type="ECO:0000313" key="6">
    <source>
        <dbReference type="Proteomes" id="UP000307173"/>
    </source>
</evidence>
<protein>
    <recommendedName>
        <fullName evidence="4">Coenzyme Q-binding protein COQ10 START domain-containing protein</fullName>
    </recommendedName>
</protein>
<evidence type="ECO:0000256" key="2">
    <source>
        <dbReference type="ARBA" id="ARBA00011814"/>
    </source>
</evidence>
<reference evidence="5 6" key="1">
    <citation type="journal article" date="2019" name="Front. Genet.">
        <title>Whole-Genome Sequencing of the Opportunistic Yeast Pathogen Candida inconspicua Uncovers Its Hybrid Origin.</title>
        <authorList>
            <person name="Mixao V."/>
            <person name="Hansen A.P."/>
            <person name="Saus E."/>
            <person name="Boekhout T."/>
            <person name="Lass-Florl C."/>
            <person name="Gabaldon T."/>
        </authorList>
    </citation>
    <scope>NUCLEOTIDE SEQUENCE [LARGE SCALE GENOMIC DNA]</scope>
    <source>
        <strain evidence="5 6">CBS 180</strain>
    </source>
</reference>
<dbReference type="CDD" id="cd07813">
    <property type="entry name" value="COQ10p_like"/>
    <property type="match status" value="1"/>
</dbReference>
<dbReference type="GO" id="GO:0048039">
    <property type="term" value="F:ubiquinone binding"/>
    <property type="evidence" value="ECO:0007669"/>
    <property type="project" value="InterPro"/>
</dbReference>
<dbReference type="Pfam" id="PF03364">
    <property type="entry name" value="Polyketide_cyc"/>
    <property type="match status" value="1"/>
</dbReference>
<dbReference type="InterPro" id="IPR023393">
    <property type="entry name" value="START-like_dom_sf"/>
</dbReference>
<dbReference type="PANTHER" id="PTHR12901">
    <property type="entry name" value="SPERM PROTEIN HOMOLOG"/>
    <property type="match status" value="1"/>
</dbReference>
<dbReference type="GO" id="GO:0045333">
    <property type="term" value="P:cellular respiration"/>
    <property type="evidence" value="ECO:0007669"/>
    <property type="project" value="InterPro"/>
</dbReference>